<dbReference type="AlphaFoldDB" id="A0A5J6L6E5"/>
<evidence type="ECO:0000313" key="4">
    <source>
        <dbReference type="Proteomes" id="UP000325516"/>
    </source>
</evidence>
<name>A0A5J6L6E5_9MICO</name>
<gene>
    <name evidence="3" type="ORF">F6J85_13410</name>
</gene>
<feature type="domain" description="DUF305" evidence="2">
    <location>
        <begin position="54"/>
        <end position="214"/>
    </location>
</feature>
<dbReference type="Pfam" id="PF03713">
    <property type="entry name" value="DUF305"/>
    <property type="match status" value="1"/>
</dbReference>
<keyword evidence="1" id="KW-0472">Membrane</keyword>
<sequence length="222" mass="23114">MTDPDTAPAPRRVAPWVVVLLVAVAVAAVAFAIGRFSAFGATAAPEHPSTTSAEAGFARDMQVHHGQAVQMAMEIHRKTDDPQLRVLAYDMATAQAGQRGEMYGWLVNWGLPQAGGPLMAWMADSSAHDHAGAPESADPEEQMGMATPAQLAQLQDATGAEADCLFLELMIRHHGGAIPMAEAVVELGSDARVDAVAEGMIAAQTGEIAAMESMAARLGCAG</sequence>
<keyword evidence="4" id="KW-1185">Reference proteome</keyword>
<evidence type="ECO:0000256" key="1">
    <source>
        <dbReference type="SAM" id="Phobius"/>
    </source>
</evidence>
<dbReference type="RefSeq" id="WP_150925688.1">
    <property type="nucleotide sequence ID" value="NZ_CP044232.1"/>
</dbReference>
<organism evidence="3 4">
    <name type="scientific">Microbacterium lushaniae</name>
    <dbReference type="NCBI Taxonomy" id="2614639"/>
    <lineage>
        <taxon>Bacteria</taxon>
        <taxon>Bacillati</taxon>
        <taxon>Actinomycetota</taxon>
        <taxon>Actinomycetes</taxon>
        <taxon>Micrococcales</taxon>
        <taxon>Microbacteriaceae</taxon>
        <taxon>Microbacterium</taxon>
    </lineage>
</organism>
<dbReference type="EMBL" id="CP044232">
    <property type="protein sequence ID" value="QEW03986.1"/>
    <property type="molecule type" value="Genomic_DNA"/>
</dbReference>
<dbReference type="InterPro" id="IPR005183">
    <property type="entry name" value="DUF305_CopM-like"/>
</dbReference>
<evidence type="ECO:0000259" key="2">
    <source>
        <dbReference type="Pfam" id="PF03713"/>
    </source>
</evidence>
<reference evidence="4" key="1">
    <citation type="submission" date="2019-09" db="EMBL/GenBank/DDBJ databases">
        <title>Mumia zhuanghuii sp. nov. isolated from the intestinal contents of plateau pika (Ochotona curzoniae) in the Qinghai-Tibet plateau of China.</title>
        <authorList>
            <person name="Tian Z."/>
        </authorList>
    </citation>
    <scope>NUCLEOTIDE SEQUENCE [LARGE SCALE GENOMIC DNA]</scope>
    <source>
        <strain evidence="4">L-031</strain>
    </source>
</reference>
<protein>
    <submittedName>
        <fullName evidence="3">DUF305 domain-containing protein</fullName>
    </submittedName>
</protein>
<dbReference type="PANTHER" id="PTHR36933:SF1">
    <property type="entry name" value="SLL0788 PROTEIN"/>
    <property type="match status" value="1"/>
</dbReference>
<evidence type="ECO:0000313" key="3">
    <source>
        <dbReference type="EMBL" id="QEW03986.1"/>
    </source>
</evidence>
<feature type="transmembrane region" description="Helical" evidence="1">
    <location>
        <begin position="13"/>
        <end position="33"/>
    </location>
</feature>
<accession>A0A5J6L6E5</accession>
<dbReference type="Proteomes" id="UP000325516">
    <property type="component" value="Chromosome"/>
</dbReference>
<keyword evidence="1" id="KW-0812">Transmembrane</keyword>
<proteinExistence type="predicted"/>
<dbReference type="Gene3D" id="1.20.1260.10">
    <property type="match status" value="1"/>
</dbReference>
<dbReference type="KEGG" id="mlz:F6J85_13410"/>
<keyword evidence="1" id="KW-1133">Transmembrane helix</keyword>
<dbReference type="InterPro" id="IPR012347">
    <property type="entry name" value="Ferritin-like"/>
</dbReference>
<dbReference type="PANTHER" id="PTHR36933">
    <property type="entry name" value="SLL0788 PROTEIN"/>
    <property type="match status" value="1"/>
</dbReference>